<dbReference type="GO" id="GO:0047400">
    <property type="term" value="F:phosphonoacetate hydrolase activity"/>
    <property type="evidence" value="ECO:0007669"/>
    <property type="project" value="InterPro"/>
</dbReference>
<organism evidence="1">
    <name type="scientific">marine metagenome</name>
    <dbReference type="NCBI Taxonomy" id="408172"/>
    <lineage>
        <taxon>unclassified sequences</taxon>
        <taxon>metagenomes</taxon>
        <taxon>ecological metagenomes</taxon>
    </lineage>
</organism>
<dbReference type="PANTHER" id="PTHR10151:SF120">
    <property type="entry name" value="BIS(5'-ADENOSYL)-TRIPHOSPHATASE"/>
    <property type="match status" value="1"/>
</dbReference>
<dbReference type="InterPro" id="IPR012710">
    <property type="entry name" value="Phosphonoacetate_hydro"/>
</dbReference>
<dbReference type="InterPro" id="IPR023116">
    <property type="entry name" value="Phosphonoacetate_hydro_insert"/>
</dbReference>
<dbReference type="SUPFAM" id="SSF53649">
    <property type="entry name" value="Alkaline phosphatase-like"/>
    <property type="match status" value="1"/>
</dbReference>
<dbReference type="Gene3D" id="3.30.1360.110">
    <property type="entry name" value="Domain 2, Phosphonoacetate Hydrolase"/>
    <property type="match status" value="1"/>
</dbReference>
<dbReference type="Gene3D" id="3.40.720.10">
    <property type="entry name" value="Alkaline Phosphatase, subunit A"/>
    <property type="match status" value="1"/>
</dbReference>
<gene>
    <name evidence="1" type="ORF">METZ01_LOCUS188665</name>
</gene>
<dbReference type="InterPro" id="IPR017850">
    <property type="entry name" value="Alkaline_phosphatase_core_sf"/>
</dbReference>
<dbReference type="PANTHER" id="PTHR10151">
    <property type="entry name" value="ECTONUCLEOTIDE PYROPHOSPHATASE/PHOSPHODIESTERASE"/>
    <property type="match status" value="1"/>
</dbReference>
<evidence type="ECO:0000313" key="1">
    <source>
        <dbReference type="EMBL" id="SVB35811.1"/>
    </source>
</evidence>
<sequence>VDNFLGEGPFGKILMSKEIIQLNEIEYAWPKKPVVVVCIDGGDPEYIDSGIEDGIIPNIEGFLKNGFYALARGSMPSFTCPNNMSIVTGSEPVTHGISGNFYLDRSTGEPVVMTGPELLRTYSIMSEFSRKGARVVSITAKDKLRRQLQKGMDLSGGSVSMSSQFADRCTLNENGIEDSLQFVGRPQPEMYSAELSLFVLDAGIKFLEERRPDILYLSLTDFIQHTHAPGTPVANQFYSDMDARFGRLKDLDAVLMVTADHGMGDKADENGDPKVIWLQDVLDQELGEGVTRVICPITDAFVGHHGSLGGFVRVYITGETKPELILEITENLNGIEKVWTAENVAEELEQPLDREGDIAVVADKKTVIGGRQVDHDLSALKGQRLRTHGSLHEAQVPFVLSDPLNDAYARKSEKIPLRSHQIFDFAINGLN</sequence>
<name>A0A382DDQ8_9ZZZZ</name>
<dbReference type="NCBIfam" id="TIGR02335">
    <property type="entry name" value="hydr_PhnA"/>
    <property type="match status" value="1"/>
</dbReference>
<dbReference type="AlphaFoldDB" id="A0A382DDQ8"/>
<protein>
    <recommendedName>
        <fullName evidence="2">Phosphonoacetate hydrolase</fullName>
    </recommendedName>
</protein>
<feature type="non-terminal residue" evidence="1">
    <location>
        <position position="1"/>
    </location>
</feature>
<dbReference type="EMBL" id="UINC01038586">
    <property type="protein sequence ID" value="SVB35811.1"/>
    <property type="molecule type" value="Genomic_DNA"/>
</dbReference>
<accession>A0A382DDQ8</accession>
<dbReference type="InterPro" id="IPR002591">
    <property type="entry name" value="Phosphodiest/P_Trfase"/>
</dbReference>
<reference evidence="1" key="1">
    <citation type="submission" date="2018-05" db="EMBL/GenBank/DDBJ databases">
        <authorList>
            <person name="Lanie J.A."/>
            <person name="Ng W.-L."/>
            <person name="Kazmierczak K.M."/>
            <person name="Andrzejewski T.M."/>
            <person name="Davidsen T.M."/>
            <person name="Wayne K.J."/>
            <person name="Tettelin H."/>
            <person name="Glass J.I."/>
            <person name="Rusch D."/>
            <person name="Podicherti R."/>
            <person name="Tsui H.-C.T."/>
            <person name="Winkler M.E."/>
        </authorList>
    </citation>
    <scope>NUCLEOTIDE SEQUENCE</scope>
</reference>
<dbReference type="Pfam" id="PF01663">
    <property type="entry name" value="Phosphodiest"/>
    <property type="match status" value="1"/>
</dbReference>
<dbReference type="CDD" id="cd16018">
    <property type="entry name" value="Enpp"/>
    <property type="match status" value="1"/>
</dbReference>
<evidence type="ECO:0008006" key="2">
    <source>
        <dbReference type="Google" id="ProtNLM"/>
    </source>
</evidence>
<proteinExistence type="predicted"/>